<dbReference type="RefSeq" id="WP_017805209.1">
    <property type="nucleotide sequence ID" value="NZ_LAEN01000005.1"/>
</dbReference>
<feature type="binding site" evidence="10">
    <location>
        <position position="215"/>
    </location>
    <ligand>
        <name>Mg(2+)</name>
        <dbReference type="ChEBI" id="CHEBI:18420"/>
        <label>1</label>
        <note>catalytic</note>
    </ligand>
</feature>
<keyword evidence="5 9" id="KW-0479">Metal-binding</keyword>
<evidence type="ECO:0000256" key="6">
    <source>
        <dbReference type="ARBA" id="ARBA00022801"/>
    </source>
</evidence>
<comment type="cofactor">
    <cofactor evidence="9 10">
        <name>Mg(2+)</name>
        <dbReference type="ChEBI" id="CHEBI:18420"/>
    </cofactor>
</comment>
<evidence type="ECO:0000256" key="5">
    <source>
        <dbReference type="ARBA" id="ARBA00022723"/>
    </source>
</evidence>
<feature type="binding site" evidence="9">
    <location>
        <position position="88"/>
    </location>
    <ligand>
        <name>Mg(2+)</name>
        <dbReference type="ChEBI" id="CHEBI:18420"/>
        <label>1</label>
    </ligand>
</feature>
<dbReference type="GO" id="GO:0050427">
    <property type="term" value="P:3'-phosphoadenosine 5'-phosphosulfate metabolic process"/>
    <property type="evidence" value="ECO:0007669"/>
    <property type="project" value="TreeGrafter"/>
</dbReference>
<protein>
    <recommendedName>
        <fullName evidence="9">3'(2'),5'-bisphosphate nucleotidase CysQ</fullName>
        <ecNumber evidence="9">3.1.3.7</ecNumber>
    </recommendedName>
    <alternativeName>
        <fullName evidence="9">3'(2'),5-bisphosphonucleoside 3'(2')-phosphohydrolase</fullName>
    </alternativeName>
    <alternativeName>
        <fullName evidence="9">3'-phosphoadenosine 5'-phosphate phosphatase</fullName>
        <shortName evidence="9">PAP phosphatase</shortName>
    </alternativeName>
</protein>
<keyword evidence="6 9" id="KW-0378">Hydrolase</keyword>
<dbReference type="GO" id="GO:0008441">
    <property type="term" value="F:3'(2'),5'-bisphosphate nucleotidase activity"/>
    <property type="evidence" value="ECO:0007669"/>
    <property type="project" value="UniProtKB-UniRule"/>
</dbReference>
<accession>A0A0F5F0U2</accession>
<evidence type="ECO:0000256" key="10">
    <source>
        <dbReference type="PIRSR" id="PIRSR600760-2"/>
    </source>
</evidence>
<evidence type="ECO:0000256" key="9">
    <source>
        <dbReference type="HAMAP-Rule" id="MF_02095"/>
    </source>
</evidence>
<evidence type="ECO:0000256" key="7">
    <source>
        <dbReference type="ARBA" id="ARBA00022842"/>
    </source>
</evidence>
<gene>
    <name evidence="9 11" type="primary">cysQ</name>
    <name evidence="11" type="ORF">EIG79_10080</name>
</gene>
<comment type="catalytic activity">
    <reaction evidence="1 9">
        <text>adenosine 3',5'-bisphosphate + H2O = AMP + phosphate</text>
        <dbReference type="Rhea" id="RHEA:10040"/>
        <dbReference type="ChEBI" id="CHEBI:15377"/>
        <dbReference type="ChEBI" id="CHEBI:43474"/>
        <dbReference type="ChEBI" id="CHEBI:58343"/>
        <dbReference type="ChEBI" id="CHEBI:456215"/>
        <dbReference type="EC" id="3.1.3.7"/>
    </reaction>
</comment>
<dbReference type="EMBL" id="RQXS01000063">
    <property type="protein sequence ID" value="RZN56612.1"/>
    <property type="molecule type" value="Genomic_DNA"/>
</dbReference>
<dbReference type="GO" id="GO:0000103">
    <property type="term" value="P:sulfate assimilation"/>
    <property type="evidence" value="ECO:0007669"/>
    <property type="project" value="TreeGrafter"/>
</dbReference>
<keyword evidence="8 9" id="KW-0472">Membrane</keyword>
<dbReference type="SUPFAM" id="SSF56655">
    <property type="entry name" value="Carbohydrate phosphatase"/>
    <property type="match status" value="1"/>
</dbReference>
<feature type="binding site" evidence="9">
    <location>
        <position position="215"/>
    </location>
    <ligand>
        <name>Mg(2+)</name>
        <dbReference type="ChEBI" id="CHEBI:18420"/>
        <label>2</label>
    </ligand>
</feature>
<feature type="binding site" evidence="9">
    <location>
        <position position="91"/>
    </location>
    <ligand>
        <name>Mg(2+)</name>
        <dbReference type="ChEBI" id="CHEBI:18420"/>
        <label>2</label>
    </ligand>
</feature>
<comment type="similarity">
    <text evidence="2 9">Belongs to the inositol monophosphatase superfamily. CysQ family.</text>
</comment>
<feature type="binding site" evidence="9">
    <location>
        <position position="88"/>
    </location>
    <ligand>
        <name>Mg(2+)</name>
        <dbReference type="ChEBI" id="CHEBI:18420"/>
        <label>2</label>
    </ligand>
</feature>
<dbReference type="Proteomes" id="UP000294229">
    <property type="component" value="Unassembled WGS sequence"/>
</dbReference>
<dbReference type="GO" id="GO:0046854">
    <property type="term" value="P:phosphatidylinositol phosphate biosynthetic process"/>
    <property type="evidence" value="ECO:0007669"/>
    <property type="project" value="InterPro"/>
</dbReference>
<feature type="binding site" evidence="10">
    <location>
        <position position="90"/>
    </location>
    <ligand>
        <name>Mg(2+)</name>
        <dbReference type="ChEBI" id="CHEBI:18420"/>
        <label>2</label>
    </ligand>
</feature>
<evidence type="ECO:0000256" key="1">
    <source>
        <dbReference type="ARBA" id="ARBA00001625"/>
    </source>
</evidence>
<dbReference type="EC" id="3.1.3.7" evidence="9"/>
<evidence type="ECO:0000256" key="2">
    <source>
        <dbReference type="ARBA" id="ARBA00005289"/>
    </source>
</evidence>
<dbReference type="PANTHER" id="PTHR43028:SF7">
    <property type="entry name" value="3'(2'),5'-BISPHOSPHATE NUCLEOTIDASE CYSQ"/>
    <property type="match status" value="1"/>
</dbReference>
<dbReference type="GO" id="GO:0000287">
    <property type="term" value="F:magnesium ion binding"/>
    <property type="evidence" value="ECO:0007669"/>
    <property type="project" value="UniProtKB-UniRule"/>
</dbReference>
<feature type="binding site" evidence="9">
    <location>
        <position position="68"/>
    </location>
    <ligand>
        <name>Mg(2+)</name>
        <dbReference type="ChEBI" id="CHEBI:18420"/>
        <label>1</label>
    </ligand>
</feature>
<comment type="function">
    <text evidence="9">Converts adenosine-3',5'-bisphosphate (PAP) to AMP.</text>
</comment>
<comment type="subcellular location">
    <subcellularLocation>
        <location evidence="9">Cell inner membrane</location>
        <topology evidence="9">Peripheral membrane protein</topology>
        <orientation evidence="9">Cytoplasmic side</orientation>
    </subcellularLocation>
</comment>
<feature type="binding site" evidence="10">
    <location>
        <position position="91"/>
    </location>
    <ligand>
        <name>Mg(2+)</name>
        <dbReference type="ChEBI" id="CHEBI:18420"/>
        <label>1</label>
        <note>catalytic</note>
    </ligand>
</feature>
<dbReference type="InterPro" id="IPR000760">
    <property type="entry name" value="Inositol_monophosphatase-like"/>
</dbReference>
<feature type="binding site" evidence="9">
    <location>
        <position position="90"/>
    </location>
    <ligand>
        <name>Mg(2+)</name>
        <dbReference type="ChEBI" id="CHEBI:18420"/>
        <label>1</label>
    </ligand>
</feature>
<evidence type="ECO:0000313" key="12">
    <source>
        <dbReference type="Proteomes" id="UP000294229"/>
    </source>
</evidence>
<feature type="binding site" evidence="9">
    <location>
        <begin position="90"/>
        <end position="93"/>
    </location>
    <ligand>
        <name>substrate</name>
    </ligand>
</feature>
<dbReference type="Gene3D" id="3.30.540.10">
    <property type="entry name" value="Fructose-1,6-Bisphosphatase, subunit A, domain 1"/>
    <property type="match status" value="1"/>
</dbReference>
<evidence type="ECO:0000256" key="4">
    <source>
        <dbReference type="ARBA" id="ARBA00022519"/>
    </source>
</evidence>
<dbReference type="InterPro" id="IPR006240">
    <property type="entry name" value="CysQ"/>
</dbReference>
<dbReference type="AlphaFoldDB" id="A0A0F5F0U2"/>
<dbReference type="OrthoDB" id="9785695at2"/>
<evidence type="ECO:0000256" key="3">
    <source>
        <dbReference type="ARBA" id="ARBA00022475"/>
    </source>
</evidence>
<dbReference type="InterPro" id="IPR020583">
    <property type="entry name" value="Inositol_monoP_metal-BS"/>
</dbReference>
<dbReference type="STRING" id="728.VY92_02095"/>
<evidence type="ECO:0000313" key="11">
    <source>
        <dbReference type="EMBL" id="RZN56612.1"/>
    </source>
</evidence>
<keyword evidence="3 9" id="KW-1003">Cell membrane</keyword>
<sequence length="268" mass="30039">MLLHSSLLQSVLMLAEQAGDHLNHFYSKNLQSELKADNTPVTEADLFVSQFLIEKLTTLTPRLPVLSEESCKMTFAERQQWQTYWLVDPLDGTQQFLNRTDNFSVLIALVHHNRPVLGVIHSPQSQSTYYATQGGGAYKKTSHKTTALLPQALDFTQPIRIAVGSHSAAKKVRSVLNPVFSYDFHIIGSSGIKSALVAEGSADCYVRLGETGEWDTAAAEIILAEMGGGIFDRHFQPLTYNQRETLVNPDFVMVANRQRNWHDVFQFN</sequence>
<dbReference type="CDD" id="cd01638">
    <property type="entry name" value="CysQ"/>
    <property type="match status" value="1"/>
</dbReference>
<dbReference type="PROSITE" id="PS00630">
    <property type="entry name" value="IMP_2"/>
    <property type="match status" value="1"/>
</dbReference>
<dbReference type="GO" id="GO:0005886">
    <property type="term" value="C:plasma membrane"/>
    <property type="evidence" value="ECO:0007669"/>
    <property type="project" value="UniProtKB-SubCell"/>
</dbReference>
<keyword evidence="7 9" id="KW-0460">Magnesium</keyword>
<proteinExistence type="inferred from homology"/>
<dbReference type="HAMAP" id="MF_02095">
    <property type="entry name" value="CysQ"/>
    <property type="match status" value="1"/>
</dbReference>
<dbReference type="NCBIfam" id="TIGR01331">
    <property type="entry name" value="bisphos_cysQ"/>
    <property type="match status" value="1"/>
</dbReference>
<reference evidence="11 12" key="1">
    <citation type="submission" date="2018-11" db="EMBL/GenBank/DDBJ databases">
        <title>Sequencing Av. paragallinarum serogroups.</title>
        <authorList>
            <person name="Hellmuth J.E."/>
            <person name="Boucher C.E."/>
            <person name="Cason E.D."/>
        </authorList>
    </citation>
    <scope>NUCLEOTIDE SEQUENCE [LARGE SCALE GENOMIC DNA]</scope>
    <source>
        <strain evidence="11 12">SA-3</strain>
    </source>
</reference>
<name>A0A0F5F0U2_AVIPA</name>
<dbReference type="PANTHER" id="PTHR43028">
    <property type="entry name" value="3'(2'),5'-BISPHOSPHATE NUCLEOTIDASE 1"/>
    <property type="match status" value="1"/>
</dbReference>
<organism evidence="11 12">
    <name type="scientific">Avibacterium paragallinarum</name>
    <name type="common">Haemophilus gallinarum</name>
    <dbReference type="NCBI Taxonomy" id="728"/>
    <lineage>
        <taxon>Bacteria</taxon>
        <taxon>Pseudomonadati</taxon>
        <taxon>Pseudomonadota</taxon>
        <taxon>Gammaproteobacteria</taxon>
        <taxon>Pasteurellales</taxon>
        <taxon>Pasteurellaceae</taxon>
        <taxon>Avibacterium</taxon>
    </lineage>
</organism>
<feature type="binding site" evidence="9">
    <location>
        <position position="68"/>
    </location>
    <ligand>
        <name>substrate</name>
    </ligand>
</feature>
<dbReference type="PROSITE" id="PS00629">
    <property type="entry name" value="IMP_1"/>
    <property type="match status" value="1"/>
</dbReference>
<dbReference type="eggNOG" id="COG1218">
    <property type="taxonomic scope" value="Bacteria"/>
</dbReference>
<dbReference type="InterPro" id="IPR020550">
    <property type="entry name" value="Inositol_monophosphatase_CS"/>
</dbReference>
<feature type="binding site" evidence="10">
    <location>
        <position position="68"/>
    </location>
    <ligand>
        <name>Mg(2+)</name>
        <dbReference type="ChEBI" id="CHEBI:18420"/>
        <label>1</label>
        <note>catalytic</note>
    </ligand>
</feature>
<dbReference type="Pfam" id="PF00459">
    <property type="entry name" value="Inositol_P"/>
    <property type="match status" value="1"/>
</dbReference>
<dbReference type="Gene3D" id="3.40.190.80">
    <property type="match status" value="1"/>
</dbReference>
<feature type="binding site" evidence="10">
    <location>
        <position position="88"/>
    </location>
    <ligand>
        <name>Mg(2+)</name>
        <dbReference type="ChEBI" id="CHEBI:18420"/>
        <label>1</label>
        <note>catalytic</note>
    </ligand>
</feature>
<comment type="caution">
    <text evidence="11">The sequence shown here is derived from an EMBL/GenBank/DDBJ whole genome shotgun (WGS) entry which is preliminary data.</text>
</comment>
<dbReference type="InterPro" id="IPR050725">
    <property type="entry name" value="CysQ/Inositol_MonoPase"/>
</dbReference>
<evidence type="ECO:0000256" key="8">
    <source>
        <dbReference type="ARBA" id="ARBA00023136"/>
    </source>
</evidence>
<feature type="binding site" evidence="9">
    <location>
        <position position="215"/>
    </location>
    <ligand>
        <name>substrate</name>
    </ligand>
</feature>
<keyword evidence="4 9" id="KW-0997">Cell inner membrane</keyword>